<evidence type="ECO:0000313" key="1">
    <source>
        <dbReference type="Proteomes" id="UP000887581"/>
    </source>
</evidence>
<dbReference type="WBParaSite" id="sdigi.contig937.g10023.t1">
    <property type="protein sequence ID" value="sdigi.contig937.g10023.t1"/>
    <property type="gene ID" value="sdigi.contig937.g10023"/>
</dbReference>
<accession>A0A915Q6L6</accession>
<evidence type="ECO:0000313" key="2">
    <source>
        <dbReference type="WBParaSite" id="sdigi.contig937.g10023.t1"/>
    </source>
</evidence>
<protein>
    <submittedName>
        <fullName evidence="2">Uncharacterized protein</fullName>
    </submittedName>
</protein>
<dbReference type="Proteomes" id="UP000887581">
    <property type="component" value="Unplaced"/>
</dbReference>
<dbReference type="AlphaFoldDB" id="A0A915Q6L6"/>
<proteinExistence type="predicted"/>
<reference evidence="2" key="1">
    <citation type="submission" date="2022-11" db="UniProtKB">
        <authorList>
            <consortium name="WormBaseParasite"/>
        </authorList>
    </citation>
    <scope>IDENTIFICATION</scope>
</reference>
<name>A0A915Q6L6_9BILA</name>
<organism evidence="1 2">
    <name type="scientific">Setaria digitata</name>
    <dbReference type="NCBI Taxonomy" id="48799"/>
    <lineage>
        <taxon>Eukaryota</taxon>
        <taxon>Metazoa</taxon>
        <taxon>Ecdysozoa</taxon>
        <taxon>Nematoda</taxon>
        <taxon>Chromadorea</taxon>
        <taxon>Rhabditida</taxon>
        <taxon>Spirurina</taxon>
        <taxon>Spiruromorpha</taxon>
        <taxon>Filarioidea</taxon>
        <taxon>Setariidae</taxon>
        <taxon>Setaria</taxon>
    </lineage>
</organism>
<keyword evidence="1" id="KW-1185">Reference proteome</keyword>
<sequence>MLFVDSLIIATLHLDITWTAIIFPHYIFCVFGRDILQCPLVRGGEELEKLAQNDMEKEESSEVVEEPAPQQPAFNIQEAKWALLPGDEGEG</sequence>